<accession>W1QL08</accession>
<dbReference type="Gene3D" id="3.30.1330.20">
    <property type="entry name" value="Tubulin/FtsZ, C-terminal domain"/>
    <property type="match status" value="1"/>
</dbReference>
<dbReference type="Proteomes" id="UP000008673">
    <property type="component" value="Unassembled WGS sequence"/>
</dbReference>
<dbReference type="SMART" id="SM00864">
    <property type="entry name" value="Tubulin"/>
    <property type="match status" value="1"/>
</dbReference>
<dbReference type="Gene3D" id="1.10.287.600">
    <property type="entry name" value="Helix hairpin bin"/>
    <property type="match status" value="1"/>
</dbReference>
<gene>
    <name evidence="13" type="ORF">HPODL_02310</name>
</gene>
<keyword evidence="4" id="KW-0963">Cytoplasm</keyword>
<feature type="domain" description="Tubulin/FtsZ 2-layer sandwich" evidence="12">
    <location>
        <begin position="247"/>
        <end position="387"/>
    </location>
</feature>
<evidence type="ECO:0000256" key="8">
    <source>
        <dbReference type="ARBA" id="ARBA00023212"/>
    </source>
</evidence>
<comment type="function">
    <text evidence="9">Tubulin is the major constituent of microtubules, protein filaments consisting of alpha- and beta-tubulin heterodimers. Gamma-tubulin is a key component of the gamma-tubulin ring complex (gTuRC) which mediates microtubule nucleation. The gTuRC regulates the minus-end nucleation of alpha-beta tubulin heterodimers that grow into microtubule protafilaments, a critical step in centrosome duplication and spindle formation.</text>
</comment>
<dbReference type="GO" id="GO:0000930">
    <property type="term" value="C:gamma-tubulin complex"/>
    <property type="evidence" value="ECO:0007669"/>
    <property type="project" value="InterPro"/>
</dbReference>
<dbReference type="STRING" id="871575.W1QL08"/>
<dbReference type="EMBL" id="AEOI02000003">
    <property type="protein sequence ID" value="ESX03001.1"/>
    <property type="molecule type" value="Genomic_DNA"/>
</dbReference>
<dbReference type="PROSITE" id="PS00227">
    <property type="entry name" value="TUBULIN"/>
    <property type="match status" value="1"/>
</dbReference>
<dbReference type="KEGG" id="opa:HPODL_02310"/>
<organism evidence="13 14">
    <name type="scientific">Ogataea parapolymorpha (strain ATCC 26012 / BCRC 20466 / JCM 22074 / NRRL Y-7560 / DL-1)</name>
    <name type="common">Yeast</name>
    <name type="synonym">Hansenula polymorpha</name>
    <dbReference type="NCBI Taxonomy" id="871575"/>
    <lineage>
        <taxon>Eukaryota</taxon>
        <taxon>Fungi</taxon>
        <taxon>Dikarya</taxon>
        <taxon>Ascomycota</taxon>
        <taxon>Saccharomycotina</taxon>
        <taxon>Pichiomycetes</taxon>
        <taxon>Pichiales</taxon>
        <taxon>Pichiaceae</taxon>
        <taxon>Ogataea</taxon>
    </lineage>
</organism>
<comment type="subcellular location">
    <subcellularLocation>
        <location evidence="1">Cytoplasm</location>
        <location evidence="1">Cytoskeleton</location>
        <location evidence="1">Microtubule organizing center</location>
    </subcellularLocation>
</comment>
<dbReference type="InterPro" id="IPR036525">
    <property type="entry name" value="Tubulin/FtsZ_GTPase_sf"/>
</dbReference>
<evidence type="ECO:0000256" key="9">
    <source>
        <dbReference type="RuleBase" id="RU000352"/>
    </source>
</evidence>
<dbReference type="SUPFAM" id="SSF55307">
    <property type="entry name" value="Tubulin C-terminal domain-like"/>
    <property type="match status" value="1"/>
</dbReference>
<dbReference type="GeneID" id="25771763"/>
<evidence type="ECO:0000256" key="10">
    <source>
        <dbReference type="SAM" id="MobiDB-lite"/>
    </source>
</evidence>
<dbReference type="PANTHER" id="PTHR11588">
    <property type="entry name" value="TUBULIN"/>
    <property type="match status" value="1"/>
</dbReference>
<dbReference type="OMA" id="HRYISIL"/>
<dbReference type="AlphaFoldDB" id="W1QL08"/>
<keyword evidence="7 9" id="KW-0342">GTP-binding</keyword>
<keyword evidence="8" id="KW-0206">Cytoskeleton</keyword>
<dbReference type="SUPFAM" id="SSF52490">
    <property type="entry name" value="Tubulin nucleotide-binding domain-like"/>
    <property type="match status" value="1"/>
</dbReference>
<keyword evidence="14" id="KW-1185">Reference proteome</keyword>
<proteinExistence type="inferred from homology"/>
<evidence type="ECO:0000256" key="4">
    <source>
        <dbReference type="ARBA" id="ARBA00022490"/>
    </source>
</evidence>
<evidence type="ECO:0000256" key="5">
    <source>
        <dbReference type="ARBA" id="ARBA00022701"/>
    </source>
</evidence>
<dbReference type="InterPro" id="IPR003008">
    <property type="entry name" value="Tubulin_FtsZ_GTPase"/>
</dbReference>
<dbReference type="InterPro" id="IPR023123">
    <property type="entry name" value="Tubulin_C"/>
</dbReference>
<evidence type="ECO:0000259" key="12">
    <source>
        <dbReference type="SMART" id="SM00865"/>
    </source>
</evidence>
<feature type="region of interest" description="Disordered" evidence="10">
    <location>
        <begin position="442"/>
        <end position="464"/>
    </location>
</feature>
<evidence type="ECO:0000256" key="6">
    <source>
        <dbReference type="ARBA" id="ARBA00022741"/>
    </source>
</evidence>
<keyword evidence="6 9" id="KW-0547">Nucleotide-binding</keyword>
<evidence type="ECO:0000313" key="14">
    <source>
        <dbReference type="Proteomes" id="UP000008673"/>
    </source>
</evidence>
<dbReference type="GO" id="GO:0031122">
    <property type="term" value="P:cytoplasmic microtubule organization"/>
    <property type="evidence" value="ECO:0007669"/>
    <property type="project" value="InterPro"/>
</dbReference>
<dbReference type="InterPro" id="IPR008280">
    <property type="entry name" value="Tub_FtsZ_C"/>
</dbReference>
<evidence type="ECO:0000256" key="7">
    <source>
        <dbReference type="ARBA" id="ARBA00023134"/>
    </source>
</evidence>
<dbReference type="PRINTS" id="PR01164">
    <property type="entry name" value="GAMMATUBULIN"/>
</dbReference>
<dbReference type="InterPro" id="IPR002454">
    <property type="entry name" value="Gamma_tubulin"/>
</dbReference>
<dbReference type="GO" id="GO:0005525">
    <property type="term" value="F:GTP binding"/>
    <property type="evidence" value="ECO:0007669"/>
    <property type="project" value="UniProtKB-UniRule"/>
</dbReference>
<evidence type="ECO:0000259" key="11">
    <source>
        <dbReference type="SMART" id="SM00864"/>
    </source>
</evidence>
<dbReference type="PRINTS" id="PR01161">
    <property type="entry name" value="TUBULIN"/>
</dbReference>
<dbReference type="GO" id="GO:0007020">
    <property type="term" value="P:microtubule nucleation"/>
    <property type="evidence" value="ECO:0007669"/>
    <property type="project" value="InterPro"/>
</dbReference>
<dbReference type="CDD" id="cd02188">
    <property type="entry name" value="gamma_tubulin"/>
    <property type="match status" value="1"/>
</dbReference>
<dbReference type="SMART" id="SM00865">
    <property type="entry name" value="Tubulin_C"/>
    <property type="match status" value="1"/>
</dbReference>
<dbReference type="OrthoDB" id="10249382at2759"/>
<dbReference type="InterPro" id="IPR017975">
    <property type="entry name" value="Tubulin_CS"/>
</dbReference>
<evidence type="ECO:0000256" key="2">
    <source>
        <dbReference type="ARBA" id="ARBA00009636"/>
    </source>
</evidence>
<dbReference type="RefSeq" id="XP_013937412.1">
    <property type="nucleotide sequence ID" value="XM_014081937.1"/>
</dbReference>
<dbReference type="GO" id="GO:0005874">
    <property type="term" value="C:microtubule"/>
    <property type="evidence" value="ECO:0007669"/>
    <property type="project" value="UniProtKB-KW"/>
</dbReference>
<dbReference type="Gene3D" id="3.40.50.1440">
    <property type="entry name" value="Tubulin/FtsZ, GTPase domain"/>
    <property type="match status" value="1"/>
</dbReference>
<name>W1QL08_OGAPD</name>
<dbReference type="InterPro" id="IPR018316">
    <property type="entry name" value="Tubulin/FtsZ_2-layer-sand-dom"/>
</dbReference>
<sequence>MPGEIITLQAGQCGNQVGEQFWSQICSEHGILPDGTTSPETHNLYREDQTDIFFQRNDNNRYTPRAILIDMEPRVINNIRSNTGSLFNPKNIYVAPEGGGAGNKWAEGYHHAQRHEEEFLDMVNREIDACDSFEGFQLIHSVAGGTGSGIGSFFLQELSDRFPKKLVQTYSVFGASEVVVQPYNTVLTLKRLIENSDANVVFDNNALMSIASTNLQVSSPSYKDTNKLISTVMSAATNTLRFPGYSYNSLTSILSTLIPTPDLHFLIASYTPFTSDYVSNAHEIRRSTAYDVILEVLDKKLRMCSSSDTGMNLSVLDIIIGEIEQSDVQKALVKARTRINYVPWSSSAIHMALGKRSPFLNKSQKQVSGLMLANSTSILKLLRKTLSEYDQLKSRGAFLNNYSRGEYEFDHGDISMEFDEARETLKTTMNEYRDSEELSYLDEIDPDEDAGQITESAPRDVDMT</sequence>
<evidence type="ECO:0000313" key="13">
    <source>
        <dbReference type="EMBL" id="ESX03001.1"/>
    </source>
</evidence>
<evidence type="ECO:0000256" key="3">
    <source>
        <dbReference type="ARBA" id="ARBA00018848"/>
    </source>
</evidence>
<dbReference type="Pfam" id="PF03953">
    <property type="entry name" value="Tubulin_C"/>
    <property type="match status" value="1"/>
</dbReference>
<protein>
    <recommendedName>
        <fullName evidence="3 9">Tubulin gamma chain</fullName>
    </recommendedName>
</protein>
<dbReference type="eggNOG" id="KOG1374">
    <property type="taxonomic scope" value="Eukaryota"/>
</dbReference>
<feature type="domain" description="Tubulin/FtsZ GTPase" evidence="11">
    <location>
        <begin position="50"/>
        <end position="244"/>
    </location>
</feature>
<dbReference type="InterPro" id="IPR000217">
    <property type="entry name" value="Tubulin"/>
</dbReference>
<evidence type="ECO:0000256" key="1">
    <source>
        <dbReference type="ARBA" id="ARBA00004267"/>
    </source>
</evidence>
<keyword evidence="5 9" id="KW-0493">Microtubule</keyword>
<dbReference type="Pfam" id="PF00091">
    <property type="entry name" value="Tubulin"/>
    <property type="match status" value="1"/>
</dbReference>
<reference evidence="13 14" key="1">
    <citation type="journal article" date="2013" name="BMC Genomics">
        <title>Genome sequence and analysis of methylotrophic yeast Hansenula polymorpha DL1.</title>
        <authorList>
            <person name="Ravin N.V."/>
            <person name="Eldarov M.A."/>
            <person name="Kadnikov V.V."/>
            <person name="Beletsky A.V."/>
            <person name="Schneider J."/>
            <person name="Mardanova E.S."/>
            <person name="Smekalova E.M."/>
            <person name="Zvereva M.I."/>
            <person name="Dontsova O.A."/>
            <person name="Mardanov A.V."/>
            <person name="Skryabin K.G."/>
        </authorList>
    </citation>
    <scope>NUCLEOTIDE SEQUENCE [LARGE SCALE GENOMIC DNA]</scope>
    <source>
        <strain evidence="14">ATCC 26012 / BCRC 20466 / JCM 22074 / NRRL Y-7560 / DL-1</strain>
    </source>
</reference>
<comment type="similarity">
    <text evidence="2 9">Belongs to the tubulin family.</text>
</comment>
<comment type="caution">
    <text evidence="13">The sequence shown here is derived from an EMBL/GenBank/DDBJ whole genome shotgun (WGS) entry which is preliminary data.</text>
</comment>
<dbReference type="InterPro" id="IPR037103">
    <property type="entry name" value="Tubulin/FtsZ-like_C"/>
</dbReference>
<dbReference type="HOGENOM" id="CLU_015718_1_0_1"/>